<evidence type="ECO:0008006" key="4">
    <source>
        <dbReference type="Google" id="ProtNLM"/>
    </source>
</evidence>
<organism evidence="1 3">
    <name type="scientific">Hevea brasiliensis</name>
    <name type="common">Para rubber tree</name>
    <name type="synonym">Siphonia brasiliensis</name>
    <dbReference type="NCBI Taxonomy" id="3981"/>
    <lineage>
        <taxon>Eukaryota</taxon>
        <taxon>Viridiplantae</taxon>
        <taxon>Streptophyta</taxon>
        <taxon>Embryophyta</taxon>
        <taxon>Tracheophyta</taxon>
        <taxon>Spermatophyta</taxon>
        <taxon>Magnoliopsida</taxon>
        <taxon>eudicotyledons</taxon>
        <taxon>Gunneridae</taxon>
        <taxon>Pentapetalae</taxon>
        <taxon>rosids</taxon>
        <taxon>fabids</taxon>
        <taxon>Malpighiales</taxon>
        <taxon>Euphorbiaceae</taxon>
        <taxon>Crotonoideae</taxon>
        <taxon>Micrandreae</taxon>
        <taxon>Hevea</taxon>
    </lineage>
</organism>
<name>A0A6A6L3D6_HEVBR</name>
<dbReference type="PANTHER" id="PTHR11439:SF455">
    <property type="entry name" value="RLK (RECEPTOR-LIKE PROTEIN KINASE) 8, PUTATIVE-RELATED"/>
    <property type="match status" value="1"/>
</dbReference>
<dbReference type="CDD" id="cd09272">
    <property type="entry name" value="RNase_HI_RT_Ty1"/>
    <property type="match status" value="1"/>
</dbReference>
<dbReference type="Proteomes" id="UP000467840">
    <property type="component" value="Chromosome 7"/>
</dbReference>
<dbReference type="EMBL" id="JAAGAX010000013">
    <property type="protein sequence ID" value="KAF2294780.1"/>
    <property type="molecule type" value="Genomic_DNA"/>
</dbReference>
<gene>
    <name evidence="1" type="ORF">GH714_017580</name>
    <name evidence="2" type="ORF">GH714_017723</name>
</gene>
<evidence type="ECO:0000313" key="2">
    <source>
        <dbReference type="EMBL" id="KAF2294780.1"/>
    </source>
</evidence>
<comment type="caution">
    <text evidence="1">The sequence shown here is derived from an EMBL/GenBank/DDBJ whole genome shotgun (WGS) entry which is preliminary data.</text>
</comment>
<protein>
    <recommendedName>
        <fullName evidence="4">Reverse transcriptase Ty1/copia-type domain-containing protein</fullName>
    </recommendedName>
</protein>
<dbReference type="EMBL" id="JAAGAX010000013">
    <property type="protein sequence ID" value="KAF2294778.1"/>
    <property type="molecule type" value="Genomic_DNA"/>
</dbReference>
<reference evidence="1 3" key="1">
    <citation type="journal article" date="2020" name="Mol. Plant">
        <title>The Chromosome-Based Rubber Tree Genome Provides New Insights into Spurge Genome Evolution and Rubber Biosynthesis.</title>
        <authorList>
            <person name="Liu J."/>
            <person name="Shi C."/>
            <person name="Shi C.C."/>
            <person name="Li W."/>
            <person name="Zhang Q.J."/>
            <person name="Zhang Y."/>
            <person name="Li K."/>
            <person name="Lu H.F."/>
            <person name="Shi C."/>
            <person name="Zhu S.T."/>
            <person name="Xiao Z.Y."/>
            <person name="Nan H."/>
            <person name="Yue Y."/>
            <person name="Zhu X.G."/>
            <person name="Wu Y."/>
            <person name="Hong X.N."/>
            <person name="Fan G.Y."/>
            <person name="Tong Y."/>
            <person name="Zhang D."/>
            <person name="Mao C.L."/>
            <person name="Liu Y.L."/>
            <person name="Hao S.J."/>
            <person name="Liu W.Q."/>
            <person name="Lv M.Q."/>
            <person name="Zhang H.B."/>
            <person name="Liu Y."/>
            <person name="Hu-Tang G.R."/>
            <person name="Wang J.P."/>
            <person name="Wang J.H."/>
            <person name="Sun Y.H."/>
            <person name="Ni S.B."/>
            <person name="Chen W.B."/>
            <person name="Zhang X.C."/>
            <person name="Jiao Y.N."/>
            <person name="Eichler E.E."/>
            <person name="Li G.H."/>
            <person name="Liu X."/>
            <person name="Gao L.Z."/>
        </authorList>
    </citation>
    <scope>NUCLEOTIDE SEQUENCE [LARGE SCALE GENOMIC DNA]</scope>
    <source>
        <strain evidence="3">cv. GT1</strain>
        <tissue evidence="1">Leaf</tissue>
    </source>
</reference>
<keyword evidence="3" id="KW-1185">Reference proteome</keyword>
<accession>A0A6A6L3D6</accession>
<dbReference type="AlphaFoldDB" id="A0A6A6L3D6"/>
<proteinExistence type="predicted"/>
<dbReference type="PANTHER" id="PTHR11439">
    <property type="entry name" value="GAG-POL-RELATED RETROTRANSPOSON"/>
    <property type="match status" value="1"/>
</dbReference>
<evidence type="ECO:0000313" key="3">
    <source>
        <dbReference type="Proteomes" id="UP000467840"/>
    </source>
</evidence>
<evidence type="ECO:0000313" key="1">
    <source>
        <dbReference type="EMBL" id="KAF2294778.1"/>
    </source>
</evidence>
<sequence length="140" mass="15775">MSTCNAIATPAVPLEKFHHNTGKPFVDPTLYRTLRTVARSSTKVEYRAIGATATEVTWLMSLLCEISMAPNQAPILWYDNVGATYLTVNPIFHSRMKHIEVEYHFVCDMVDKGSLQVRYISSKDQIANVFTKGLSKGRHQ</sequence>